<sequence>IPHFYACYLLHSLQAAYHQHAYVGSTNDPVRRLRQHNGELTQGARRTARKRPWTIAVLVYGFPSRLAALQFEWAWQHPERSRHL</sequence>
<dbReference type="GO" id="GO:0033557">
    <property type="term" value="C:Slx1-Slx4 complex"/>
    <property type="evidence" value="ECO:0007669"/>
    <property type="project" value="TreeGrafter"/>
</dbReference>
<protein>
    <recommendedName>
        <fullName evidence="1">GIY-YIG domain-containing protein</fullName>
    </recommendedName>
</protein>
<dbReference type="EMBL" id="KZ990534">
    <property type="protein sequence ID" value="RKP23977.1"/>
    <property type="molecule type" value="Genomic_DNA"/>
</dbReference>
<dbReference type="Proteomes" id="UP000278143">
    <property type="component" value="Unassembled WGS sequence"/>
</dbReference>
<dbReference type="InterPro" id="IPR035901">
    <property type="entry name" value="GIY-YIG_endonuc_sf"/>
</dbReference>
<dbReference type="Pfam" id="PF01541">
    <property type="entry name" value="GIY-YIG"/>
    <property type="match status" value="1"/>
</dbReference>
<gene>
    <name evidence="2" type="ORF">SYNPS1DRAFT_6677</name>
    <name evidence="3" type="ORF">SYNPS1DRAFT_8648</name>
</gene>
<dbReference type="PANTHER" id="PTHR20208">
    <property type="entry name" value="STRUCTURE-SPECIFIC ENDONUCLEASE SUBUNIT SLX1"/>
    <property type="match status" value="1"/>
</dbReference>
<dbReference type="SUPFAM" id="SSF82771">
    <property type="entry name" value="GIY-YIG endonuclease"/>
    <property type="match status" value="1"/>
</dbReference>
<dbReference type="GO" id="GO:0008821">
    <property type="term" value="F:crossover junction DNA endonuclease activity"/>
    <property type="evidence" value="ECO:0007669"/>
    <property type="project" value="TreeGrafter"/>
</dbReference>
<dbReference type="PROSITE" id="PS50164">
    <property type="entry name" value="GIY_YIG"/>
    <property type="match status" value="1"/>
</dbReference>
<reference evidence="4" key="1">
    <citation type="journal article" date="2018" name="Nat. Microbiol.">
        <title>Leveraging single-cell genomics to expand the fungal tree of life.</title>
        <authorList>
            <person name="Ahrendt S.R."/>
            <person name="Quandt C.A."/>
            <person name="Ciobanu D."/>
            <person name="Clum A."/>
            <person name="Salamov A."/>
            <person name="Andreopoulos B."/>
            <person name="Cheng J.F."/>
            <person name="Woyke T."/>
            <person name="Pelin A."/>
            <person name="Henrissat B."/>
            <person name="Reynolds N.K."/>
            <person name="Benny G.L."/>
            <person name="Smith M.E."/>
            <person name="James T.Y."/>
            <person name="Grigoriev I.V."/>
        </authorList>
    </citation>
    <scope>NUCLEOTIDE SEQUENCE [LARGE SCALE GENOMIC DNA]</scope>
    <source>
        <strain evidence="4">Benny S71-1</strain>
    </source>
</reference>
<dbReference type="PANTHER" id="PTHR20208:SF10">
    <property type="entry name" value="STRUCTURE-SPECIFIC ENDONUCLEASE SUBUNIT SLX1"/>
    <property type="match status" value="1"/>
</dbReference>
<dbReference type="EMBL" id="KZ990534">
    <property type="protein sequence ID" value="RKP23975.1"/>
    <property type="molecule type" value="Genomic_DNA"/>
</dbReference>
<accession>A0A4P9YVX2</accession>
<dbReference type="AlphaFoldDB" id="A0A4P9YVX2"/>
<feature type="non-terminal residue" evidence="2">
    <location>
        <position position="1"/>
    </location>
</feature>
<dbReference type="GO" id="GO:0017108">
    <property type="term" value="F:5'-flap endonuclease activity"/>
    <property type="evidence" value="ECO:0007669"/>
    <property type="project" value="TreeGrafter"/>
</dbReference>
<feature type="domain" description="GIY-YIG" evidence="1">
    <location>
        <begin position="3"/>
        <end position="84"/>
    </location>
</feature>
<dbReference type="OrthoDB" id="24645at2759"/>
<evidence type="ECO:0000313" key="2">
    <source>
        <dbReference type="EMBL" id="RKP23975.1"/>
    </source>
</evidence>
<dbReference type="GO" id="GO:0000724">
    <property type="term" value="P:double-strand break repair via homologous recombination"/>
    <property type="evidence" value="ECO:0007669"/>
    <property type="project" value="TreeGrafter"/>
</dbReference>
<evidence type="ECO:0000313" key="3">
    <source>
        <dbReference type="EMBL" id="RKP23977.1"/>
    </source>
</evidence>
<dbReference type="InterPro" id="IPR000305">
    <property type="entry name" value="GIY-YIG_endonuc"/>
</dbReference>
<organism evidence="2 4">
    <name type="scientific">Syncephalis pseudoplumigaleata</name>
    <dbReference type="NCBI Taxonomy" id="1712513"/>
    <lineage>
        <taxon>Eukaryota</taxon>
        <taxon>Fungi</taxon>
        <taxon>Fungi incertae sedis</taxon>
        <taxon>Zoopagomycota</taxon>
        <taxon>Zoopagomycotina</taxon>
        <taxon>Zoopagomycetes</taxon>
        <taxon>Zoopagales</taxon>
        <taxon>Piptocephalidaceae</taxon>
        <taxon>Syncephalis</taxon>
    </lineage>
</organism>
<proteinExistence type="predicted"/>
<keyword evidence="4" id="KW-1185">Reference proteome</keyword>
<reference evidence="2" key="2">
    <citation type="submission" date="2018-07" db="EMBL/GenBank/DDBJ databases">
        <title>Leveraging single-cell genomics to expand the Fungal Tree of Life.</title>
        <authorList>
            <consortium name="DOE Joint Genome Institute"/>
            <person name="Ahrendt S.R."/>
            <person name="Quandt C.A."/>
            <person name="Ciobanu D."/>
            <person name="Clum A."/>
            <person name="Salamov A."/>
            <person name="Andreopoulos B."/>
            <person name="Cheng J.-F."/>
            <person name="Woyke T."/>
            <person name="Pelin A."/>
            <person name="Henrissat B."/>
            <person name="Reynolds N."/>
            <person name="Benny G.L."/>
            <person name="Smith M.E."/>
            <person name="James T.Y."/>
            <person name="Grigoriev I.V."/>
        </authorList>
    </citation>
    <scope>NUCLEOTIDE SEQUENCE</scope>
    <source>
        <strain evidence="2">Benny S71-1</strain>
    </source>
</reference>
<evidence type="ECO:0000259" key="1">
    <source>
        <dbReference type="PROSITE" id="PS50164"/>
    </source>
</evidence>
<name>A0A4P9YVX2_9FUNG</name>
<feature type="non-terminal residue" evidence="2">
    <location>
        <position position="84"/>
    </location>
</feature>
<dbReference type="InterPro" id="IPR050381">
    <property type="entry name" value="SLX1_endonuclease"/>
</dbReference>
<dbReference type="CDD" id="cd10455">
    <property type="entry name" value="GIY-YIG_SLX1"/>
    <property type="match status" value="1"/>
</dbReference>
<evidence type="ECO:0000313" key="4">
    <source>
        <dbReference type="Proteomes" id="UP000278143"/>
    </source>
</evidence>
<dbReference type="Gene3D" id="3.40.1440.10">
    <property type="entry name" value="GIY-YIG endonuclease"/>
    <property type="match status" value="1"/>
</dbReference>